<sequence length="155" mass="18972">THIRRPQWCPKCTEGEGEQICRGFFERIFKAKFLKLRPEWLVNPNSGGQMHFDGYNEKMKIAFEFDGPQHYVFYPKYHKNYDDFVNQQERDRIKAELCKKNNITLIIVPHTLEYDEFQDFIIKEYRRLTKKDVKNKERYDWKTFKQAKFDLSNFL</sequence>
<name>A0A0F9ILG0_9ZZZZ</name>
<organism evidence="1">
    <name type="scientific">marine sediment metagenome</name>
    <dbReference type="NCBI Taxonomy" id="412755"/>
    <lineage>
        <taxon>unclassified sequences</taxon>
        <taxon>metagenomes</taxon>
        <taxon>ecological metagenomes</taxon>
    </lineage>
</organism>
<evidence type="ECO:0008006" key="2">
    <source>
        <dbReference type="Google" id="ProtNLM"/>
    </source>
</evidence>
<dbReference type="Gene3D" id="3.40.960.10">
    <property type="entry name" value="VSR Endonuclease"/>
    <property type="match status" value="1"/>
</dbReference>
<feature type="non-terminal residue" evidence="1">
    <location>
        <position position="1"/>
    </location>
</feature>
<evidence type="ECO:0000313" key="1">
    <source>
        <dbReference type="EMBL" id="KKL94630.1"/>
    </source>
</evidence>
<gene>
    <name evidence="1" type="ORF">LCGC14_1862730</name>
</gene>
<dbReference type="EMBL" id="LAZR01018876">
    <property type="protein sequence ID" value="KKL94630.1"/>
    <property type="molecule type" value="Genomic_DNA"/>
</dbReference>
<proteinExistence type="predicted"/>
<reference evidence="1" key="1">
    <citation type="journal article" date="2015" name="Nature">
        <title>Complex archaea that bridge the gap between prokaryotes and eukaryotes.</title>
        <authorList>
            <person name="Spang A."/>
            <person name="Saw J.H."/>
            <person name="Jorgensen S.L."/>
            <person name="Zaremba-Niedzwiedzka K."/>
            <person name="Martijn J."/>
            <person name="Lind A.E."/>
            <person name="van Eijk R."/>
            <person name="Schleper C."/>
            <person name="Guy L."/>
            <person name="Ettema T.J."/>
        </authorList>
    </citation>
    <scope>NUCLEOTIDE SEQUENCE</scope>
</reference>
<accession>A0A0F9ILG0</accession>
<comment type="caution">
    <text evidence="1">The sequence shown here is derived from an EMBL/GenBank/DDBJ whole genome shotgun (WGS) entry which is preliminary data.</text>
</comment>
<protein>
    <recommendedName>
        <fullName evidence="2">DUF559 domain-containing protein</fullName>
    </recommendedName>
</protein>
<dbReference type="AlphaFoldDB" id="A0A0F9ILG0"/>